<dbReference type="Pfam" id="PF02779">
    <property type="entry name" value="Transket_pyr"/>
    <property type="match status" value="1"/>
</dbReference>
<dbReference type="InterPro" id="IPR049557">
    <property type="entry name" value="Transketolase_CS"/>
</dbReference>
<protein>
    <recommendedName>
        <fullName evidence="10">1-deoxy-D-xylulose-5-phosphate synthase</fullName>
        <ecNumber evidence="10">2.2.1.7</ecNumber>
    </recommendedName>
    <alternativeName>
        <fullName evidence="10">1-deoxyxylulose-5-phosphate synthase</fullName>
        <shortName evidence="10">DXP synthase</shortName>
        <shortName evidence="10">DXPS</shortName>
    </alternativeName>
</protein>
<dbReference type="GO" id="GO:0009228">
    <property type="term" value="P:thiamine biosynthetic process"/>
    <property type="evidence" value="ECO:0007669"/>
    <property type="project" value="UniProtKB-UniRule"/>
</dbReference>
<evidence type="ECO:0000313" key="13">
    <source>
        <dbReference type="Proteomes" id="UP000253034"/>
    </source>
</evidence>
<dbReference type="PROSITE" id="PS00801">
    <property type="entry name" value="TRANSKETOLASE_1"/>
    <property type="match status" value="1"/>
</dbReference>
<dbReference type="GO" id="GO:0030976">
    <property type="term" value="F:thiamine pyrophosphate binding"/>
    <property type="evidence" value="ECO:0007669"/>
    <property type="project" value="UniProtKB-UniRule"/>
</dbReference>
<dbReference type="PROSITE" id="PS00802">
    <property type="entry name" value="TRANSKETOLASE_2"/>
    <property type="match status" value="1"/>
</dbReference>
<evidence type="ECO:0000256" key="8">
    <source>
        <dbReference type="ARBA" id="ARBA00023052"/>
    </source>
</evidence>
<dbReference type="Proteomes" id="UP000253034">
    <property type="component" value="Unassembled WGS sequence"/>
</dbReference>
<evidence type="ECO:0000256" key="1">
    <source>
        <dbReference type="ARBA" id="ARBA00004980"/>
    </source>
</evidence>
<gene>
    <name evidence="10" type="primary">dxs</name>
    <name evidence="12" type="ORF">DFR58_10933</name>
</gene>
<dbReference type="Pfam" id="PF02780">
    <property type="entry name" value="Transketolase_C"/>
    <property type="match status" value="1"/>
</dbReference>
<comment type="subunit">
    <text evidence="3 10">Homodimer.</text>
</comment>
<feature type="binding site" evidence="10">
    <location>
        <position position="205"/>
    </location>
    <ligand>
        <name>thiamine diphosphate</name>
        <dbReference type="ChEBI" id="CHEBI:58937"/>
    </ligand>
</feature>
<dbReference type="InterPro" id="IPR009014">
    <property type="entry name" value="Transketo_C/PFOR_II"/>
</dbReference>
<dbReference type="SUPFAM" id="SSF52518">
    <property type="entry name" value="Thiamin diphosphate-binding fold (THDP-binding)"/>
    <property type="match status" value="2"/>
</dbReference>
<evidence type="ECO:0000259" key="11">
    <source>
        <dbReference type="SMART" id="SM00861"/>
    </source>
</evidence>
<dbReference type="CDD" id="cd07033">
    <property type="entry name" value="TPP_PYR_DXS_TK_like"/>
    <property type="match status" value="1"/>
</dbReference>
<evidence type="ECO:0000256" key="9">
    <source>
        <dbReference type="ARBA" id="ARBA00023229"/>
    </source>
</evidence>
<evidence type="ECO:0000256" key="10">
    <source>
        <dbReference type="HAMAP-Rule" id="MF_00315"/>
    </source>
</evidence>
<dbReference type="NCBIfam" id="TIGR00204">
    <property type="entry name" value="dxs"/>
    <property type="match status" value="1"/>
</dbReference>
<feature type="binding site" evidence="10">
    <location>
        <position position="176"/>
    </location>
    <ligand>
        <name>Mg(2+)</name>
        <dbReference type="ChEBI" id="CHEBI:18420"/>
    </ligand>
</feature>
<dbReference type="AlphaFoldDB" id="A0A369B8E1"/>
<keyword evidence="4 10" id="KW-0808">Transferase</keyword>
<name>A0A369B8E1_9FIRM</name>
<feature type="binding site" evidence="10">
    <location>
        <position position="205"/>
    </location>
    <ligand>
        <name>Mg(2+)</name>
        <dbReference type="ChEBI" id="CHEBI:18420"/>
    </ligand>
</feature>
<keyword evidence="8 10" id="KW-0786">Thiamine pyrophosphate</keyword>
<dbReference type="GO" id="GO:0016114">
    <property type="term" value="P:terpenoid biosynthetic process"/>
    <property type="evidence" value="ECO:0007669"/>
    <property type="project" value="UniProtKB-UniRule"/>
</dbReference>
<dbReference type="InterPro" id="IPR033248">
    <property type="entry name" value="Transketolase_C"/>
</dbReference>
<evidence type="ECO:0000256" key="7">
    <source>
        <dbReference type="ARBA" id="ARBA00022977"/>
    </source>
</evidence>
<dbReference type="HAMAP" id="MF_00315">
    <property type="entry name" value="DXP_synth"/>
    <property type="match status" value="1"/>
</dbReference>
<reference evidence="12 13" key="1">
    <citation type="submission" date="2018-07" db="EMBL/GenBank/DDBJ databases">
        <title>Genomic Encyclopedia of Type Strains, Phase IV (KMG-IV): sequencing the most valuable type-strain genomes for metagenomic binning, comparative biology and taxonomic classification.</title>
        <authorList>
            <person name="Goeker M."/>
        </authorList>
    </citation>
    <scope>NUCLEOTIDE SEQUENCE [LARGE SCALE GENOMIC DNA]</scope>
    <source>
        <strain evidence="12 13">DSM 27016</strain>
    </source>
</reference>
<evidence type="ECO:0000256" key="6">
    <source>
        <dbReference type="ARBA" id="ARBA00022842"/>
    </source>
</evidence>
<feature type="binding site" evidence="10">
    <location>
        <begin position="145"/>
        <end position="147"/>
    </location>
    <ligand>
        <name>thiamine diphosphate</name>
        <dbReference type="ChEBI" id="CHEBI:58937"/>
    </ligand>
</feature>
<keyword evidence="9 10" id="KW-0414">Isoprene biosynthesis</keyword>
<dbReference type="UniPathway" id="UPA00064">
    <property type="reaction ID" value="UER00091"/>
</dbReference>
<dbReference type="GO" id="GO:0008661">
    <property type="term" value="F:1-deoxy-D-xylulose-5-phosphate synthase activity"/>
    <property type="evidence" value="ECO:0007669"/>
    <property type="project" value="UniProtKB-UniRule"/>
</dbReference>
<feature type="binding site" evidence="10">
    <location>
        <position position="316"/>
    </location>
    <ligand>
        <name>thiamine diphosphate</name>
        <dbReference type="ChEBI" id="CHEBI:58937"/>
    </ligand>
</feature>
<evidence type="ECO:0000313" key="12">
    <source>
        <dbReference type="EMBL" id="RCX16807.1"/>
    </source>
</evidence>
<evidence type="ECO:0000256" key="2">
    <source>
        <dbReference type="ARBA" id="ARBA00011081"/>
    </source>
</evidence>
<sequence length="650" mass="71031">MDINADKQCSINCANTVKSEFLNLQGHLATDYELLSSINSPMDVKKLDIGLMEKLASEIRGFLVEKVSKTGGHLASNLGIVEVTLALHKVFDTPRDKIVWDVGHQSYVHKILTGRRDKFDLLRQLYGISGFPKTKESPHDCFNTGHSSTSISAALGMARARDMKKEDYSVIAVIGDGALTGGMAFEALNDAGRSPNNLIVVLNDNEMSISKNVGGMSRYLSKIRTEPFYFKFKEEIEAILNKIPAIGKSASKALNRAKGTIKYMIMPGIIFEDLGFKYLGPINGHNISEMTDVFSRARLIKGPVFIHICTQKGKGYEFAEEKPHKFHGVAPFRIDTGELKAGSGYGYSDVFGSTLVELANKDQSIAAITASMTQGTGLEQFSKSFGSRFFDVGIAEQHAVTFAAGLSQNGLKPVVAIYSSFLQRAYDQILHDVALQNLHVVFAVDRAGIVGEDGETHQGLYDLSFLRHIPNMTILAPSDYFEMKSMLQYAVMVHRGPIAIRYPRGKGRERLAPEVEIHYGKGVRICEGGHLTIISAGTMTDTAITLSSLLKASGVECDVINARFIKPLDAKLIADSAKKTQRVVVIEDNTIIGGLGSAVLEMLSCCGIAAKTKLFAFPDIPVIHGSKGDLIKKYRLDTESLASEILKFMA</sequence>
<keyword evidence="5 10" id="KW-0479">Metal-binding</keyword>
<accession>A0A369B8E1</accession>
<comment type="caution">
    <text evidence="12">The sequence shown here is derived from an EMBL/GenBank/DDBJ whole genome shotgun (WGS) entry which is preliminary data.</text>
</comment>
<evidence type="ECO:0000256" key="4">
    <source>
        <dbReference type="ARBA" id="ARBA00022679"/>
    </source>
</evidence>
<feature type="binding site" evidence="10">
    <location>
        <position position="396"/>
    </location>
    <ligand>
        <name>thiamine diphosphate</name>
        <dbReference type="ChEBI" id="CHEBI:58937"/>
    </ligand>
</feature>
<dbReference type="PANTHER" id="PTHR43322:SF5">
    <property type="entry name" value="1-DEOXY-D-XYLULOSE-5-PHOSPHATE SYNTHASE, CHLOROPLASTIC"/>
    <property type="match status" value="1"/>
</dbReference>
<comment type="similarity">
    <text evidence="2 10">Belongs to the transketolase family. DXPS subfamily.</text>
</comment>
<dbReference type="Gene3D" id="3.40.50.970">
    <property type="match status" value="2"/>
</dbReference>
<evidence type="ECO:0000256" key="3">
    <source>
        <dbReference type="ARBA" id="ARBA00011738"/>
    </source>
</evidence>
<comment type="cofactor">
    <cofactor evidence="10">
        <name>thiamine diphosphate</name>
        <dbReference type="ChEBI" id="CHEBI:58937"/>
    </cofactor>
    <text evidence="10">Binds 1 thiamine pyrophosphate per subunit.</text>
</comment>
<dbReference type="CDD" id="cd02007">
    <property type="entry name" value="TPP_DXS"/>
    <property type="match status" value="1"/>
</dbReference>
<comment type="catalytic activity">
    <reaction evidence="10">
        <text>D-glyceraldehyde 3-phosphate + pyruvate + H(+) = 1-deoxy-D-xylulose 5-phosphate + CO2</text>
        <dbReference type="Rhea" id="RHEA:12605"/>
        <dbReference type="ChEBI" id="CHEBI:15361"/>
        <dbReference type="ChEBI" id="CHEBI:15378"/>
        <dbReference type="ChEBI" id="CHEBI:16526"/>
        <dbReference type="ChEBI" id="CHEBI:57792"/>
        <dbReference type="ChEBI" id="CHEBI:59776"/>
        <dbReference type="EC" id="2.2.1.7"/>
    </reaction>
</comment>
<dbReference type="InterPro" id="IPR029061">
    <property type="entry name" value="THDP-binding"/>
</dbReference>
<dbReference type="PANTHER" id="PTHR43322">
    <property type="entry name" value="1-D-DEOXYXYLULOSE 5-PHOSPHATE SYNTHASE-RELATED"/>
    <property type="match status" value="1"/>
</dbReference>
<dbReference type="EMBL" id="QPJT01000009">
    <property type="protein sequence ID" value="RCX16807.1"/>
    <property type="molecule type" value="Genomic_DNA"/>
</dbReference>
<keyword evidence="7 10" id="KW-0784">Thiamine biosynthesis</keyword>
<keyword evidence="13" id="KW-1185">Reference proteome</keyword>
<organism evidence="12 13">
    <name type="scientific">Anaerobacterium chartisolvens</name>
    <dbReference type="NCBI Taxonomy" id="1297424"/>
    <lineage>
        <taxon>Bacteria</taxon>
        <taxon>Bacillati</taxon>
        <taxon>Bacillota</taxon>
        <taxon>Clostridia</taxon>
        <taxon>Eubacteriales</taxon>
        <taxon>Oscillospiraceae</taxon>
        <taxon>Anaerobacterium</taxon>
    </lineage>
</organism>
<proteinExistence type="inferred from homology"/>
<dbReference type="GO" id="GO:0019288">
    <property type="term" value="P:isopentenyl diphosphate biosynthetic process, methylerythritol 4-phosphate pathway"/>
    <property type="evidence" value="ECO:0007669"/>
    <property type="project" value="TreeGrafter"/>
</dbReference>
<dbReference type="InterPro" id="IPR005477">
    <property type="entry name" value="Dxylulose-5-P_synthase"/>
</dbReference>
<comment type="function">
    <text evidence="10">Catalyzes the acyloin condensation reaction between C atoms 2 and 3 of pyruvate and glyceraldehyde 3-phosphate to yield 1-deoxy-D-xylulose-5-phosphate (DXP).</text>
</comment>
<dbReference type="GO" id="GO:0005829">
    <property type="term" value="C:cytosol"/>
    <property type="evidence" value="ECO:0007669"/>
    <property type="project" value="TreeGrafter"/>
</dbReference>
<dbReference type="InterPro" id="IPR020826">
    <property type="entry name" value="Transketolase_BS"/>
</dbReference>
<dbReference type="SMART" id="SM00861">
    <property type="entry name" value="Transket_pyr"/>
    <property type="match status" value="1"/>
</dbReference>
<dbReference type="EC" id="2.2.1.7" evidence="10"/>
<comment type="pathway">
    <text evidence="1 10">Metabolic intermediate biosynthesis; 1-deoxy-D-xylulose 5-phosphate biosynthesis; 1-deoxy-D-xylulose 5-phosphate from D-glyceraldehyde 3-phosphate and pyruvate: step 1/1.</text>
</comment>
<dbReference type="Pfam" id="PF13292">
    <property type="entry name" value="DXP_synthase_N"/>
    <property type="match status" value="1"/>
</dbReference>
<dbReference type="FunFam" id="3.40.50.970:FF:000005">
    <property type="entry name" value="1-deoxy-D-xylulose-5-phosphate synthase"/>
    <property type="match status" value="1"/>
</dbReference>
<feature type="binding site" evidence="10">
    <location>
        <begin position="177"/>
        <end position="178"/>
    </location>
    <ligand>
        <name>thiamine diphosphate</name>
        <dbReference type="ChEBI" id="CHEBI:58937"/>
    </ligand>
</feature>
<feature type="binding site" evidence="10">
    <location>
        <position position="104"/>
    </location>
    <ligand>
        <name>thiamine diphosphate</name>
        <dbReference type="ChEBI" id="CHEBI:58937"/>
    </ligand>
</feature>
<dbReference type="GO" id="GO:0000287">
    <property type="term" value="F:magnesium ion binding"/>
    <property type="evidence" value="ECO:0007669"/>
    <property type="project" value="UniProtKB-UniRule"/>
</dbReference>
<dbReference type="SUPFAM" id="SSF52922">
    <property type="entry name" value="TK C-terminal domain-like"/>
    <property type="match status" value="1"/>
</dbReference>
<dbReference type="InterPro" id="IPR005475">
    <property type="entry name" value="Transketolase-like_Pyr-bd"/>
</dbReference>
<keyword evidence="6 10" id="KW-0460">Magnesium</keyword>
<feature type="domain" description="Transketolase-like pyrimidine-binding" evidence="11">
    <location>
        <begin position="345"/>
        <end position="509"/>
    </location>
</feature>
<evidence type="ECO:0000256" key="5">
    <source>
        <dbReference type="ARBA" id="ARBA00022723"/>
    </source>
</evidence>
<dbReference type="Gene3D" id="3.40.50.920">
    <property type="match status" value="1"/>
</dbReference>
<comment type="cofactor">
    <cofactor evidence="10">
        <name>Mg(2+)</name>
        <dbReference type="ChEBI" id="CHEBI:18420"/>
    </cofactor>
    <text evidence="10">Binds 1 Mg(2+) ion per subunit.</text>
</comment>
<dbReference type="NCBIfam" id="NF003933">
    <property type="entry name" value="PRK05444.2-2"/>
    <property type="match status" value="1"/>
</dbReference>